<name>A0AAW2EBC1_9HYME</name>
<feature type="transmembrane region" description="Helical" evidence="1">
    <location>
        <begin position="60"/>
        <end position="85"/>
    </location>
</feature>
<keyword evidence="1" id="KW-1133">Transmembrane helix</keyword>
<protein>
    <recommendedName>
        <fullName evidence="4">ER-bound oxygenase mpaB/mpaB'/Rubber oxygenase catalytic domain-containing protein</fullName>
    </recommendedName>
</protein>
<evidence type="ECO:0000313" key="3">
    <source>
        <dbReference type="Proteomes" id="UP001430953"/>
    </source>
</evidence>
<comment type="caution">
    <text evidence="2">The sequence shown here is derived from an EMBL/GenBank/DDBJ whole genome shotgun (WGS) entry which is preliminary data.</text>
</comment>
<evidence type="ECO:0000313" key="2">
    <source>
        <dbReference type="EMBL" id="KAL0099599.1"/>
    </source>
</evidence>
<keyword evidence="3" id="KW-1185">Reference proteome</keyword>
<sequence length="336" mass="39451">MSKKHIDDVQTQTTDEHYKFILEDDSVIDLKSSNVAPKDLPHWYDEKLYKKAQKFYIQNMLSVIAASTVGVIIVFSVTSIIKVLLATKRSSSTCSAFKRYIETILHMHNISTCDSKDADSNWYKSINTIRWHHKVGSKKSKDAGGGEITQRDMAFTQYAFIAFIYLAPKYFGLNNTLEEDEAFNHFWRVNGYMLGIPDRFNVCRRNAKETTELCQKIRDLYATYLRDASSEFDEVATYTLHALWYIDITVDKDAFMSSTYKLHNLPYKELGWYSWINAKYRQFLFHLFLVPYVRVIARAYSYYLVLFIIWSSEHFPLLAWIKFGKSNVRLNLYPKY</sequence>
<feature type="transmembrane region" description="Helical" evidence="1">
    <location>
        <begin position="300"/>
        <end position="321"/>
    </location>
</feature>
<evidence type="ECO:0000256" key="1">
    <source>
        <dbReference type="SAM" id="Phobius"/>
    </source>
</evidence>
<dbReference type="PANTHER" id="PTHR37159">
    <property type="entry name" value="GH11867P"/>
    <property type="match status" value="1"/>
</dbReference>
<dbReference type="AlphaFoldDB" id="A0AAW2EBC1"/>
<organism evidence="2 3">
    <name type="scientific">Cardiocondyla obscurior</name>
    <dbReference type="NCBI Taxonomy" id="286306"/>
    <lineage>
        <taxon>Eukaryota</taxon>
        <taxon>Metazoa</taxon>
        <taxon>Ecdysozoa</taxon>
        <taxon>Arthropoda</taxon>
        <taxon>Hexapoda</taxon>
        <taxon>Insecta</taxon>
        <taxon>Pterygota</taxon>
        <taxon>Neoptera</taxon>
        <taxon>Endopterygota</taxon>
        <taxon>Hymenoptera</taxon>
        <taxon>Apocrita</taxon>
        <taxon>Aculeata</taxon>
        <taxon>Formicoidea</taxon>
        <taxon>Formicidae</taxon>
        <taxon>Myrmicinae</taxon>
        <taxon>Cardiocondyla</taxon>
    </lineage>
</organism>
<reference evidence="2 3" key="1">
    <citation type="submission" date="2023-03" db="EMBL/GenBank/DDBJ databases">
        <title>High recombination rates correlate with genetic variation in Cardiocondyla obscurior ants.</title>
        <authorList>
            <person name="Errbii M."/>
        </authorList>
    </citation>
    <scope>NUCLEOTIDE SEQUENCE [LARGE SCALE GENOMIC DNA]</scope>
    <source>
        <strain evidence="2">Alpha-2009</strain>
        <tissue evidence="2">Whole body</tissue>
    </source>
</reference>
<dbReference type="Proteomes" id="UP001430953">
    <property type="component" value="Unassembled WGS sequence"/>
</dbReference>
<evidence type="ECO:0008006" key="4">
    <source>
        <dbReference type="Google" id="ProtNLM"/>
    </source>
</evidence>
<gene>
    <name evidence="2" type="ORF">PUN28_019784</name>
</gene>
<dbReference type="PANTHER" id="PTHR37159:SF1">
    <property type="entry name" value="GH11867P"/>
    <property type="match status" value="1"/>
</dbReference>
<accession>A0AAW2EBC1</accession>
<keyword evidence="1" id="KW-0812">Transmembrane</keyword>
<keyword evidence="1" id="KW-0472">Membrane</keyword>
<proteinExistence type="predicted"/>
<dbReference type="EMBL" id="JADYXP020000027">
    <property type="protein sequence ID" value="KAL0099599.1"/>
    <property type="molecule type" value="Genomic_DNA"/>
</dbReference>